<gene>
    <name evidence="4" type="ORF">GOZ90_11525</name>
</gene>
<feature type="region of interest" description="Disordered" evidence="1">
    <location>
        <begin position="664"/>
        <end position="696"/>
    </location>
</feature>
<dbReference type="SUPFAM" id="SSF56112">
    <property type="entry name" value="Protein kinase-like (PK-like)"/>
    <property type="match status" value="1"/>
</dbReference>
<feature type="domain" description="Protein kinase" evidence="3">
    <location>
        <begin position="13"/>
        <end position="288"/>
    </location>
</feature>
<reference evidence="4 5" key="1">
    <citation type="submission" date="2019-12" db="EMBL/GenBank/DDBJ databases">
        <title>Whole-genome sequencing of Allorhizobium vitis.</title>
        <authorList>
            <person name="Gan H.M."/>
            <person name="Szegedi E."/>
            <person name="Burr T."/>
            <person name="Savka M.A."/>
        </authorList>
    </citation>
    <scope>NUCLEOTIDE SEQUENCE [LARGE SCALE GENOMIC DNA]</scope>
    <source>
        <strain evidence="4 5">CG516</strain>
    </source>
</reference>
<dbReference type="PROSITE" id="PS50011">
    <property type="entry name" value="PROTEIN_KINASE_DOM"/>
    <property type="match status" value="1"/>
</dbReference>
<protein>
    <submittedName>
        <fullName evidence="4">Topoisomerase</fullName>
    </submittedName>
</protein>
<evidence type="ECO:0000313" key="4">
    <source>
        <dbReference type="EMBL" id="MUZ73311.1"/>
    </source>
</evidence>
<dbReference type="Pfam" id="PF00069">
    <property type="entry name" value="Pkinase"/>
    <property type="match status" value="1"/>
</dbReference>
<dbReference type="GO" id="GO:0005524">
    <property type="term" value="F:ATP binding"/>
    <property type="evidence" value="ECO:0007669"/>
    <property type="project" value="InterPro"/>
</dbReference>
<dbReference type="InterPro" id="IPR011009">
    <property type="entry name" value="Kinase-like_dom_sf"/>
</dbReference>
<name>A0A6L6VEE3_AGRVI</name>
<dbReference type="SUPFAM" id="SSF57783">
    <property type="entry name" value="Zinc beta-ribbon"/>
    <property type="match status" value="1"/>
</dbReference>
<feature type="transmembrane region" description="Helical" evidence="2">
    <location>
        <begin position="404"/>
        <end position="437"/>
    </location>
</feature>
<dbReference type="Gene3D" id="1.10.510.10">
    <property type="entry name" value="Transferase(Phosphotransferase) domain 1"/>
    <property type="match status" value="1"/>
</dbReference>
<comment type="caution">
    <text evidence="4">The sequence shown here is derived from an EMBL/GenBank/DDBJ whole genome shotgun (WGS) entry which is preliminary data.</text>
</comment>
<dbReference type="InterPro" id="IPR000719">
    <property type="entry name" value="Prot_kinase_dom"/>
</dbReference>
<evidence type="ECO:0000256" key="1">
    <source>
        <dbReference type="SAM" id="MobiDB-lite"/>
    </source>
</evidence>
<dbReference type="Proteomes" id="UP000477951">
    <property type="component" value="Unassembled WGS sequence"/>
</dbReference>
<dbReference type="EMBL" id="WPHR01000007">
    <property type="protein sequence ID" value="MUZ73311.1"/>
    <property type="molecule type" value="Genomic_DNA"/>
</dbReference>
<sequence length="741" mass="81078">MSLDKLFAGTDELHVGKRIGKGGEGEVYALTNLPGYAVKAYLPTVVASREAKIKAMVDANLHSSINTVAFPTKVVADKKGSFVGFLMRLVAEHKEIHELQTPSSRLRHFPSADYRFLVRTAINVARVFGQVHVAGCVIGDINQRSILVSQQATVALIDTDSFQFVQKGQQYLCVVGVPEYTPPELQGQSLKSMVRTADHDAFGLAVAIFQILCMDRHPYSGRFKGVGDMEIEQAIKEFRFAYSMRDTKMQPPPSTVQMADLSPKVRQNFELAFSPQGVGGRPTPSQWISALEELEQSLRPCPNNKAHHYSKVAPECPWCRMEQAFGVPMFISHDANAHHVPKGSISEGVGFSFNVVAIEAILNSLTVPPQIKVVIPSPKVTYSPSADALGSASKKASDRRLRKVFALVWGAAAIFMFASGVPPIVPLFSAGIALYLAFSSDGAETGLLQKYKSTSEKVRGRVQHLQSNSPAEAVHTTRAAILEKIDEYKALVSDFKTIETDYNASRRQQQLDAHLSAHGIRGARIPKLTSGDVASLASYGFTTAFDASRRDVQDAHGIGPVKSANIMAWVNQVERKFQFRTDYTAADRAALQTKRNNIISRQQGCADKLSKLADQLKQQHKQLNDWIGGNDAQLQQFVEELAQTEADLRHFKIAVPALQPVPPFQPIQPSARRTTSYSSTAGAARTSYGGNPNSSGLGTSTTGCPVCGSVMRLRTARRGKRAGRQFWGCSRYPTCQGTRNI</sequence>
<dbReference type="GO" id="GO:0004672">
    <property type="term" value="F:protein kinase activity"/>
    <property type="evidence" value="ECO:0007669"/>
    <property type="project" value="InterPro"/>
</dbReference>
<dbReference type="GO" id="GO:0016853">
    <property type="term" value="F:isomerase activity"/>
    <property type="evidence" value="ECO:0007669"/>
    <property type="project" value="UniProtKB-KW"/>
</dbReference>
<feature type="compositionally biased region" description="Low complexity" evidence="1">
    <location>
        <begin position="670"/>
        <end position="690"/>
    </location>
</feature>
<dbReference type="AlphaFoldDB" id="A0A6L6VEE3"/>
<evidence type="ECO:0000313" key="5">
    <source>
        <dbReference type="Proteomes" id="UP000477951"/>
    </source>
</evidence>
<organism evidence="4 5">
    <name type="scientific">Agrobacterium vitis</name>
    <name type="common">Rhizobium vitis</name>
    <dbReference type="NCBI Taxonomy" id="373"/>
    <lineage>
        <taxon>Bacteria</taxon>
        <taxon>Pseudomonadati</taxon>
        <taxon>Pseudomonadota</taxon>
        <taxon>Alphaproteobacteria</taxon>
        <taxon>Hyphomicrobiales</taxon>
        <taxon>Rhizobiaceae</taxon>
        <taxon>Rhizobium/Agrobacterium group</taxon>
        <taxon>Agrobacterium</taxon>
    </lineage>
</organism>
<keyword evidence="2" id="KW-0812">Transmembrane</keyword>
<evidence type="ECO:0000259" key="3">
    <source>
        <dbReference type="PROSITE" id="PS50011"/>
    </source>
</evidence>
<proteinExistence type="predicted"/>
<evidence type="ECO:0000256" key="2">
    <source>
        <dbReference type="SAM" id="Phobius"/>
    </source>
</evidence>
<dbReference type="Gene3D" id="3.30.65.10">
    <property type="entry name" value="Bacterial Topoisomerase I, domain 1"/>
    <property type="match status" value="1"/>
</dbReference>
<dbReference type="RefSeq" id="WP_156614748.1">
    <property type="nucleotide sequence ID" value="NZ_WPHR01000007.1"/>
</dbReference>
<accession>A0A6L6VEE3</accession>
<keyword evidence="2" id="KW-0472">Membrane</keyword>
<keyword evidence="4" id="KW-0413">Isomerase</keyword>
<keyword evidence="2" id="KW-1133">Transmembrane helix</keyword>